<evidence type="ECO:0000256" key="2">
    <source>
        <dbReference type="SAM" id="SignalP"/>
    </source>
</evidence>
<feature type="compositionally biased region" description="Low complexity" evidence="1">
    <location>
        <begin position="27"/>
        <end position="44"/>
    </location>
</feature>
<dbReference type="Pfam" id="PF07610">
    <property type="entry name" value="DUF1573"/>
    <property type="match status" value="1"/>
</dbReference>
<accession>A0A6P1P0W6</accession>
<keyword evidence="4" id="KW-1185">Reference proteome</keyword>
<reference evidence="3 4" key="1">
    <citation type="submission" date="2020-01" db="EMBL/GenBank/DDBJ databases">
        <authorList>
            <person name="Kim M."/>
        </authorList>
    </citation>
    <scope>NUCLEOTIDE SEQUENCE [LARGE SCALE GENOMIC DNA]</scope>
    <source>
        <strain evidence="3 4">BT10</strain>
    </source>
</reference>
<dbReference type="AlphaFoldDB" id="A0A6P1P0W6"/>
<feature type="region of interest" description="Disordered" evidence="1">
    <location>
        <begin position="26"/>
        <end position="62"/>
    </location>
</feature>
<dbReference type="PROSITE" id="PS51257">
    <property type="entry name" value="PROKAR_LIPOPROTEIN"/>
    <property type="match status" value="1"/>
</dbReference>
<gene>
    <name evidence="3" type="ORF">GU926_12920</name>
</gene>
<dbReference type="RefSeq" id="WP_160692523.1">
    <property type="nucleotide sequence ID" value="NZ_CP047897.1"/>
</dbReference>
<dbReference type="KEGG" id="nib:GU926_12920"/>
<dbReference type="Proteomes" id="UP000464214">
    <property type="component" value="Chromosome"/>
</dbReference>
<feature type="signal peptide" evidence="2">
    <location>
        <begin position="1"/>
        <end position="18"/>
    </location>
</feature>
<keyword evidence="2" id="KW-0732">Signal</keyword>
<evidence type="ECO:0000256" key="1">
    <source>
        <dbReference type="SAM" id="MobiDB-lite"/>
    </source>
</evidence>
<dbReference type="EMBL" id="CP047897">
    <property type="protein sequence ID" value="QHL88285.1"/>
    <property type="molecule type" value="Genomic_DNA"/>
</dbReference>
<evidence type="ECO:0000313" key="3">
    <source>
        <dbReference type="EMBL" id="QHL88285.1"/>
    </source>
</evidence>
<dbReference type="Gene3D" id="2.60.40.10">
    <property type="entry name" value="Immunoglobulins"/>
    <property type="match status" value="1"/>
</dbReference>
<dbReference type="InterPro" id="IPR011467">
    <property type="entry name" value="DUF1573"/>
</dbReference>
<proteinExistence type="predicted"/>
<dbReference type="PANTHER" id="PTHR37833:SF1">
    <property type="entry name" value="SIGNAL PEPTIDE PROTEIN"/>
    <property type="match status" value="1"/>
</dbReference>
<name>A0A6P1P0W6_9BACT</name>
<protein>
    <submittedName>
        <fullName evidence="3">DUF1573 domain-containing protein</fullName>
    </submittedName>
</protein>
<dbReference type="PANTHER" id="PTHR37833">
    <property type="entry name" value="LIPOPROTEIN-RELATED"/>
    <property type="match status" value="1"/>
</dbReference>
<organism evidence="3 4">
    <name type="scientific">Nibribacter ruber</name>
    <dbReference type="NCBI Taxonomy" id="2698458"/>
    <lineage>
        <taxon>Bacteria</taxon>
        <taxon>Pseudomonadati</taxon>
        <taxon>Bacteroidota</taxon>
        <taxon>Cytophagia</taxon>
        <taxon>Cytophagales</taxon>
        <taxon>Hymenobacteraceae</taxon>
        <taxon>Nibribacter</taxon>
    </lineage>
</organism>
<evidence type="ECO:0000313" key="4">
    <source>
        <dbReference type="Proteomes" id="UP000464214"/>
    </source>
</evidence>
<sequence length="181" mass="19149">MKKQFVIAMLLAAGFWTAGCEKKQDTETTTTTTEQTASVSTVATNDPATNPNVASAEPVNPNAPKPVMTFKETEHDFGTIKQDKKVQHTFSFTNTGKSPLVIESATATCGCTVPEWPKEPIAPGATGSIKVEFDPTGKVGQQSKQITITANTDPQVNQLIIKTNITASVPTAGADGPVRTN</sequence>
<dbReference type="InterPro" id="IPR013783">
    <property type="entry name" value="Ig-like_fold"/>
</dbReference>
<feature type="chain" id="PRO_5026725546" evidence="2">
    <location>
        <begin position="19"/>
        <end position="181"/>
    </location>
</feature>